<dbReference type="UniPathway" id="UPA00251">
    <property type="reaction ID" value="UER00320"/>
</dbReference>
<evidence type="ECO:0000256" key="1">
    <source>
        <dbReference type="ARBA" id="ARBA00004772"/>
    </source>
</evidence>
<dbReference type="PANTHER" id="PTHR38042">
    <property type="entry name" value="UROPORPHYRINOGEN-III SYNTHASE, CHLOROPLASTIC"/>
    <property type="match status" value="1"/>
</dbReference>
<dbReference type="GO" id="GO:0004852">
    <property type="term" value="F:uroporphyrinogen-III synthase activity"/>
    <property type="evidence" value="ECO:0007669"/>
    <property type="project" value="UniProtKB-UniRule"/>
</dbReference>
<evidence type="ECO:0000256" key="4">
    <source>
        <dbReference type="ARBA" id="ARBA00023239"/>
    </source>
</evidence>
<gene>
    <name evidence="9" type="ORF">F3Y22_tig00110163pilonHSYRG00060</name>
</gene>
<comment type="catalytic activity">
    <reaction evidence="6 7">
        <text>hydroxymethylbilane = uroporphyrinogen III + H2O</text>
        <dbReference type="Rhea" id="RHEA:18965"/>
        <dbReference type="ChEBI" id="CHEBI:15377"/>
        <dbReference type="ChEBI" id="CHEBI:57308"/>
        <dbReference type="ChEBI" id="CHEBI:57845"/>
        <dbReference type="EC" id="4.2.1.75"/>
    </reaction>
</comment>
<dbReference type="AlphaFoldDB" id="A0A6A3BFJ9"/>
<protein>
    <recommendedName>
        <fullName evidence="3 7">Uroporphyrinogen-III synthase</fullName>
        <ecNumber evidence="3 7">4.2.1.75</ecNumber>
    </recommendedName>
</protein>
<comment type="function">
    <text evidence="7">Catalyzes cyclization of the linear tetrapyrrole, hydroxymethylbilane, to the macrocyclic uroporphyrinogen III.</text>
</comment>
<evidence type="ECO:0000256" key="5">
    <source>
        <dbReference type="ARBA" id="ARBA00023244"/>
    </source>
</evidence>
<feature type="domain" description="Tetrapyrrole biosynthesis uroporphyrinogen III synthase" evidence="8">
    <location>
        <begin position="5"/>
        <end position="92"/>
    </location>
</feature>
<dbReference type="Gene3D" id="3.40.50.10090">
    <property type="match status" value="1"/>
</dbReference>
<evidence type="ECO:0000256" key="3">
    <source>
        <dbReference type="ARBA" id="ARBA00013109"/>
    </source>
</evidence>
<reference evidence="9" key="1">
    <citation type="submission" date="2019-09" db="EMBL/GenBank/DDBJ databases">
        <title>Draft genome information of white flower Hibiscus syriacus.</title>
        <authorList>
            <person name="Kim Y.-M."/>
        </authorList>
    </citation>
    <scope>NUCLEOTIDE SEQUENCE [LARGE SCALE GENOMIC DNA]</scope>
    <source>
        <strain evidence="9">YM2019G1</strain>
    </source>
</reference>
<keyword evidence="10" id="KW-1185">Reference proteome</keyword>
<evidence type="ECO:0000313" key="9">
    <source>
        <dbReference type="EMBL" id="KAE8715504.1"/>
    </source>
</evidence>
<keyword evidence="4 7" id="KW-0456">Lyase</keyword>
<dbReference type="SUPFAM" id="SSF69618">
    <property type="entry name" value="HemD-like"/>
    <property type="match status" value="1"/>
</dbReference>
<dbReference type="GO" id="GO:0009507">
    <property type="term" value="C:chloroplast"/>
    <property type="evidence" value="ECO:0007669"/>
    <property type="project" value="TreeGrafter"/>
</dbReference>
<evidence type="ECO:0000313" key="10">
    <source>
        <dbReference type="Proteomes" id="UP000436088"/>
    </source>
</evidence>
<dbReference type="Pfam" id="PF02602">
    <property type="entry name" value="HEM4"/>
    <property type="match status" value="1"/>
</dbReference>
<evidence type="ECO:0000256" key="2">
    <source>
        <dbReference type="ARBA" id="ARBA00008133"/>
    </source>
</evidence>
<comment type="caution">
    <text evidence="9">The sequence shown here is derived from an EMBL/GenBank/DDBJ whole genome shotgun (WGS) entry which is preliminary data.</text>
</comment>
<dbReference type="Proteomes" id="UP000436088">
    <property type="component" value="Unassembled WGS sequence"/>
</dbReference>
<keyword evidence="5 7" id="KW-0627">Porphyrin biosynthesis</keyword>
<dbReference type="PANTHER" id="PTHR38042:SF1">
    <property type="entry name" value="UROPORPHYRINOGEN-III SYNTHASE, CHLOROPLASTIC"/>
    <property type="match status" value="1"/>
</dbReference>
<accession>A0A6A3BFJ9</accession>
<dbReference type="InterPro" id="IPR039793">
    <property type="entry name" value="UROS/Hem4"/>
</dbReference>
<dbReference type="InterPro" id="IPR036108">
    <property type="entry name" value="4pyrrol_syn_uPrphyn_synt_sf"/>
</dbReference>
<dbReference type="GO" id="GO:0006780">
    <property type="term" value="P:uroporphyrinogen III biosynthetic process"/>
    <property type="evidence" value="ECO:0007669"/>
    <property type="project" value="UniProtKB-UniRule"/>
</dbReference>
<evidence type="ECO:0000256" key="6">
    <source>
        <dbReference type="ARBA" id="ARBA00048617"/>
    </source>
</evidence>
<sequence length="106" mass="11336">MYDVEHGINCLELPLFQHTQGPDLDRLASVLSAETTFDWIVVTPPEAVSVFLEAWKAAGSPSVRIGVVGAGTASIFKNIRQSLDVAFAPSSGTDLSPHNSILCHLC</sequence>
<dbReference type="InterPro" id="IPR003754">
    <property type="entry name" value="4pyrrol_synth_uPrphyn_synth"/>
</dbReference>
<name>A0A6A3BFJ9_HIBSY</name>
<comment type="similarity">
    <text evidence="2 7">Belongs to the uroporphyrinogen-III synthase family.</text>
</comment>
<proteinExistence type="inferred from homology"/>
<evidence type="ECO:0000259" key="8">
    <source>
        <dbReference type="Pfam" id="PF02602"/>
    </source>
</evidence>
<evidence type="ECO:0000256" key="7">
    <source>
        <dbReference type="RuleBase" id="RU366031"/>
    </source>
</evidence>
<dbReference type="EMBL" id="VEPZ02000859">
    <property type="protein sequence ID" value="KAE8715504.1"/>
    <property type="molecule type" value="Genomic_DNA"/>
</dbReference>
<dbReference type="EC" id="4.2.1.75" evidence="3 7"/>
<organism evidence="9 10">
    <name type="scientific">Hibiscus syriacus</name>
    <name type="common">Rose of Sharon</name>
    <dbReference type="NCBI Taxonomy" id="106335"/>
    <lineage>
        <taxon>Eukaryota</taxon>
        <taxon>Viridiplantae</taxon>
        <taxon>Streptophyta</taxon>
        <taxon>Embryophyta</taxon>
        <taxon>Tracheophyta</taxon>
        <taxon>Spermatophyta</taxon>
        <taxon>Magnoliopsida</taxon>
        <taxon>eudicotyledons</taxon>
        <taxon>Gunneridae</taxon>
        <taxon>Pentapetalae</taxon>
        <taxon>rosids</taxon>
        <taxon>malvids</taxon>
        <taxon>Malvales</taxon>
        <taxon>Malvaceae</taxon>
        <taxon>Malvoideae</taxon>
        <taxon>Hibiscus</taxon>
    </lineage>
</organism>
<comment type="pathway">
    <text evidence="1 7">Porphyrin-containing compound metabolism; protoporphyrin-IX biosynthesis; coproporphyrinogen-III from 5-aminolevulinate: step 3/4.</text>
</comment>
<dbReference type="GO" id="GO:0006782">
    <property type="term" value="P:protoporphyrinogen IX biosynthetic process"/>
    <property type="evidence" value="ECO:0007669"/>
    <property type="project" value="UniProtKB-UniRule"/>
</dbReference>